<dbReference type="Gene3D" id="3.10.450.50">
    <property type="match status" value="1"/>
</dbReference>
<dbReference type="InterPro" id="IPR037401">
    <property type="entry name" value="SnoaL-like"/>
</dbReference>
<dbReference type="Pfam" id="PF12680">
    <property type="entry name" value="SnoaL_2"/>
    <property type="match status" value="1"/>
</dbReference>
<gene>
    <name evidence="2" type="ORF">BACCIP111883_01898</name>
</gene>
<evidence type="ECO:0000259" key="1">
    <source>
        <dbReference type="Pfam" id="PF12680"/>
    </source>
</evidence>
<reference evidence="2 3" key="1">
    <citation type="submission" date="2021-10" db="EMBL/GenBank/DDBJ databases">
        <authorList>
            <person name="Criscuolo A."/>
        </authorList>
    </citation>
    <scope>NUCLEOTIDE SEQUENCE [LARGE SCALE GENOMIC DNA]</scope>
    <source>
        <strain evidence="3">CIP 111883</strain>
    </source>
</reference>
<keyword evidence="3" id="KW-1185">Reference proteome</keyword>
<dbReference type="EMBL" id="CAKJTJ010000008">
    <property type="protein sequence ID" value="CAG9621126.1"/>
    <property type="molecule type" value="Genomic_DNA"/>
</dbReference>
<name>A0ABN8AB39_9BACI</name>
<evidence type="ECO:0000313" key="3">
    <source>
        <dbReference type="Proteomes" id="UP000789833"/>
    </source>
</evidence>
<proteinExistence type="predicted"/>
<dbReference type="RefSeq" id="WP_399207419.1">
    <property type="nucleotide sequence ID" value="NZ_CAKJTJ010000008.1"/>
</dbReference>
<protein>
    <recommendedName>
        <fullName evidence="1">SnoaL-like domain-containing protein</fullName>
    </recommendedName>
</protein>
<dbReference type="SUPFAM" id="SSF54427">
    <property type="entry name" value="NTF2-like"/>
    <property type="match status" value="1"/>
</dbReference>
<organism evidence="2 3">
    <name type="scientific">Sutcliffiella rhizosphaerae</name>
    <dbReference type="NCBI Taxonomy" id="2880967"/>
    <lineage>
        <taxon>Bacteria</taxon>
        <taxon>Bacillati</taxon>
        <taxon>Bacillota</taxon>
        <taxon>Bacilli</taxon>
        <taxon>Bacillales</taxon>
        <taxon>Bacillaceae</taxon>
        <taxon>Sutcliffiella</taxon>
    </lineage>
</organism>
<accession>A0ABN8AB39</accession>
<sequence>MNDMKEIAVAFLQTVASGNIREAYERYVSPDFRHHNPYFRGDAESLMAAMEESSQANPEKRLEIKHTISEENTVAIHSHVKQNPNDLGGAVVHIFLFQDNKIVELWDVGQAIPEESPNENGMF</sequence>
<evidence type="ECO:0000313" key="2">
    <source>
        <dbReference type="EMBL" id="CAG9621126.1"/>
    </source>
</evidence>
<dbReference type="Proteomes" id="UP000789833">
    <property type="component" value="Unassembled WGS sequence"/>
</dbReference>
<dbReference type="InterPro" id="IPR032710">
    <property type="entry name" value="NTF2-like_dom_sf"/>
</dbReference>
<feature type="domain" description="SnoaL-like" evidence="1">
    <location>
        <begin position="10"/>
        <end position="104"/>
    </location>
</feature>
<comment type="caution">
    <text evidence="2">The sequence shown here is derived from an EMBL/GenBank/DDBJ whole genome shotgun (WGS) entry which is preliminary data.</text>
</comment>